<dbReference type="InterPro" id="IPR018422">
    <property type="entry name" value="Cation/H_exchanger_CPA1"/>
</dbReference>
<keyword evidence="8 9" id="KW-0739">Sodium transport</keyword>
<dbReference type="GO" id="GO:0098719">
    <property type="term" value="P:sodium ion import across plasma membrane"/>
    <property type="evidence" value="ECO:0007669"/>
    <property type="project" value="TreeGrafter"/>
</dbReference>
<keyword evidence="7 11" id="KW-0472">Membrane</keyword>
<dbReference type="GO" id="GO:0015386">
    <property type="term" value="F:potassium:proton antiporter activity"/>
    <property type="evidence" value="ECO:0007669"/>
    <property type="project" value="TreeGrafter"/>
</dbReference>
<feature type="transmembrane region" description="Helical" evidence="11">
    <location>
        <begin position="85"/>
        <end position="102"/>
    </location>
</feature>
<evidence type="ECO:0000256" key="4">
    <source>
        <dbReference type="ARBA" id="ARBA00022989"/>
    </source>
</evidence>
<evidence type="ECO:0000256" key="6">
    <source>
        <dbReference type="ARBA" id="ARBA00023065"/>
    </source>
</evidence>
<dbReference type="Gene3D" id="6.10.140.1330">
    <property type="match status" value="1"/>
</dbReference>
<evidence type="ECO:0000256" key="3">
    <source>
        <dbReference type="ARBA" id="ARBA00022692"/>
    </source>
</evidence>
<feature type="transmembrane region" description="Helical" evidence="11">
    <location>
        <begin position="54"/>
        <end position="73"/>
    </location>
</feature>
<feature type="transmembrane region" description="Helical" evidence="11">
    <location>
        <begin position="114"/>
        <end position="136"/>
    </location>
</feature>
<dbReference type="PANTHER" id="PTHR10110:SF126">
    <property type="entry name" value="NA(+)_H(+) EXCHANGER PROTEIN 7"/>
    <property type="match status" value="1"/>
</dbReference>
<sequence>MLVTLSGDGVQVVGIHITEFSEYLLIVLVLILIVSLFRIMFAKIPQKLKVMPESGVVIILGCIIGLILFGAGVGEHELLTFNSEVFFLLLIPPVIFESGYHLNNVAFFTNIRLILLYALVGTFINTVSVGICIWLLNPLFIIKLGLAEALTFGALISAVDPVAVIAIFDEVHVNQTLNILVFGESVLNDAVSIVLYSVFSALIHVNHITWVVPGLALSKFFWVAIGGLIMGILFGLACSFLTRFTNGHEIVFLEPIFVAIFAMLAFVVAEILLMSGIVSVLFAGIVMSRYVEMNVGYKSHLAIKYMVNAAAIVADTLIFTYLGISTIFHIVEGDVWDPALICFTLIFIIVFRFILVFVITFFENRVRLDKVSLRDQFIISYGGLRGAIAFALAFLLDEEEVDARGHIITATLVVIWFTVFIMGTTIKPVLSLLNVRRSQDRKQRLAEKTFTYPVQNILSCVNIISGHAQQAWYMYIWHWIDHQITFICVRKLHEGEEELLNTLTKQRKDQPAEAPQNVNMSRMNKNLRNRDPKKRQSQEVSMTDLGNRLNASMNIPLTESHRMGSTMGERDNF</sequence>
<keyword evidence="3 9" id="KW-0812">Transmembrane</keyword>
<dbReference type="EMBL" id="HBKP01022367">
    <property type="protein sequence ID" value="CAE2236365.1"/>
    <property type="molecule type" value="Transcribed_RNA"/>
</dbReference>
<feature type="transmembrane region" description="Helical" evidence="11">
    <location>
        <begin position="336"/>
        <end position="362"/>
    </location>
</feature>
<evidence type="ECO:0000256" key="2">
    <source>
        <dbReference type="ARBA" id="ARBA00022448"/>
    </source>
</evidence>
<proteinExistence type="inferred from homology"/>
<feature type="transmembrane region" description="Helical" evidence="11">
    <location>
        <begin position="220"/>
        <end position="244"/>
    </location>
</feature>
<keyword evidence="5" id="KW-0915">Sodium</keyword>
<organism evidence="13">
    <name type="scientific">Vannella robusta</name>
    <dbReference type="NCBI Taxonomy" id="1487602"/>
    <lineage>
        <taxon>Eukaryota</taxon>
        <taxon>Amoebozoa</taxon>
        <taxon>Discosea</taxon>
        <taxon>Flabellinia</taxon>
        <taxon>Vannellidae</taxon>
        <taxon>Vannella</taxon>
    </lineage>
</organism>
<dbReference type="GO" id="GO:0005886">
    <property type="term" value="C:plasma membrane"/>
    <property type="evidence" value="ECO:0007669"/>
    <property type="project" value="TreeGrafter"/>
</dbReference>
<feature type="transmembrane region" description="Helical" evidence="11">
    <location>
        <begin position="256"/>
        <end position="286"/>
    </location>
</feature>
<comment type="similarity">
    <text evidence="9">Belongs to the monovalent cation:proton antiporter 1 (CPA1) transporter (TC 2.A.36) family.</text>
</comment>
<dbReference type="Pfam" id="PF00999">
    <property type="entry name" value="Na_H_Exchanger"/>
    <property type="match status" value="1"/>
</dbReference>
<feature type="transmembrane region" description="Helical" evidence="11">
    <location>
        <begin position="23"/>
        <end position="42"/>
    </location>
</feature>
<dbReference type="NCBIfam" id="TIGR00840">
    <property type="entry name" value="b_cpa1"/>
    <property type="match status" value="1"/>
</dbReference>
<evidence type="ECO:0000256" key="9">
    <source>
        <dbReference type="RuleBase" id="RU003722"/>
    </source>
</evidence>
<dbReference type="GO" id="GO:0051453">
    <property type="term" value="P:regulation of intracellular pH"/>
    <property type="evidence" value="ECO:0007669"/>
    <property type="project" value="TreeGrafter"/>
</dbReference>
<comment type="subcellular location">
    <subcellularLocation>
        <location evidence="1">Membrane</location>
        <topology evidence="1">Multi-pass membrane protein</topology>
    </subcellularLocation>
</comment>
<evidence type="ECO:0000256" key="11">
    <source>
        <dbReference type="SAM" id="Phobius"/>
    </source>
</evidence>
<accession>A0A7S4MQB7</accession>
<evidence type="ECO:0000313" key="13">
    <source>
        <dbReference type="EMBL" id="CAE2236365.1"/>
    </source>
</evidence>
<dbReference type="GO" id="GO:0015385">
    <property type="term" value="F:sodium:proton antiporter activity"/>
    <property type="evidence" value="ECO:0007669"/>
    <property type="project" value="InterPro"/>
</dbReference>
<dbReference type="PRINTS" id="PR01084">
    <property type="entry name" value="NAHEXCHNGR"/>
</dbReference>
<name>A0A7S4MQB7_9EUKA</name>
<feature type="transmembrane region" description="Helical" evidence="11">
    <location>
        <begin position="408"/>
        <end position="435"/>
    </location>
</feature>
<dbReference type="AlphaFoldDB" id="A0A7S4MQB7"/>
<feature type="transmembrane region" description="Helical" evidence="11">
    <location>
        <begin position="193"/>
        <end position="213"/>
    </location>
</feature>
<dbReference type="InterPro" id="IPR004709">
    <property type="entry name" value="NaH_exchanger"/>
</dbReference>
<keyword evidence="6 9" id="KW-0406">Ion transport</keyword>
<keyword evidence="4 11" id="KW-1133">Transmembrane helix</keyword>
<keyword evidence="9" id="KW-0050">Antiport</keyword>
<evidence type="ECO:0000256" key="10">
    <source>
        <dbReference type="SAM" id="MobiDB-lite"/>
    </source>
</evidence>
<evidence type="ECO:0000256" key="5">
    <source>
        <dbReference type="ARBA" id="ARBA00023053"/>
    </source>
</evidence>
<feature type="region of interest" description="Disordered" evidence="10">
    <location>
        <begin position="504"/>
        <end position="573"/>
    </location>
</feature>
<feature type="transmembrane region" description="Helical" evidence="11">
    <location>
        <begin position="378"/>
        <end position="396"/>
    </location>
</feature>
<feature type="compositionally biased region" description="Basic and acidic residues" evidence="10">
    <location>
        <begin position="528"/>
        <end position="537"/>
    </location>
</feature>
<evidence type="ECO:0000259" key="12">
    <source>
        <dbReference type="Pfam" id="PF00999"/>
    </source>
</evidence>
<protein>
    <recommendedName>
        <fullName evidence="9">Sodium/hydrogen exchanger</fullName>
    </recommendedName>
</protein>
<gene>
    <name evidence="13" type="ORF">VSP0166_LOCUS15597</name>
</gene>
<dbReference type="PANTHER" id="PTHR10110">
    <property type="entry name" value="SODIUM/HYDROGEN EXCHANGER"/>
    <property type="match status" value="1"/>
</dbReference>
<feature type="domain" description="Cation/H+ exchanger transmembrane" evidence="12">
    <location>
        <begin position="36"/>
        <end position="430"/>
    </location>
</feature>
<evidence type="ECO:0000256" key="1">
    <source>
        <dbReference type="ARBA" id="ARBA00004141"/>
    </source>
</evidence>
<evidence type="ECO:0000256" key="7">
    <source>
        <dbReference type="ARBA" id="ARBA00023136"/>
    </source>
</evidence>
<evidence type="ECO:0000256" key="8">
    <source>
        <dbReference type="ARBA" id="ARBA00023201"/>
    </source>
</evidence>
<keyword evidence="2 9" id="KW-0813">Transport</keyword>
<feature type="transmembrane region" description="Helical" evidence="11">
    <location>
        <begin position="307"/>
        <end position="330"/>
    </location>
</feature>
<reference evidence="13" key="1">
    <citation type="submission" date="2021-01" db="EMBL/GenBank/DDBJ databases">
        <authorList>
            <person name="Corre E."/>
            <person name="Pelletier E."/>
            <person name="Niang G."/>
            <person name="Scheremetjew M."/>
            <person name="Finn R."/>
            <person name="Kale V."/>
            <person name="Holt S."/>
            <person name="Cochrane G."/>
            <person name="Meng A."/>
            <person name="Brown T."/>
            <person name="Cohen L."/>
        </authorList>
    </citation>
    <scope>NUCLEOTIDE SEQUENCE</scope>
    <source>
        <strain evidence="13">DIVA3 518/3/11/1/6</strain>
    </source>
</reference>
<dbReference type="InterPro" id="IPR006153">
    <property type="entry name" value="Cation/H_exchanger_TM"/>
</dbReference>